<proteinExistence type="predicted"/>
<dbReference type="InterPro" id="IPR055570">
    <property type="entry name" value="DUF7146"/>
</dbReference>
<sequence>MSAASEMAQRLAREAEAVCRRYLPAGRREGCYWRIGDVQGTPGGSLYVHLYGIAAGKWADGATGEHGDLLDLIGANRGLGRLRDVLAEARGFLGQPRPPSACGGWTPSVAVGSPEAARRLFARSLPIAGTLAETYLRNRGLPDIQNSGPLRFQPRCWYRDAEDRFAAGPALVAAVTDLDGRITGVQRLWLDPVGGGKAAMPSPRRALGHLLGNGVRFGVARDALAAGEGIETMLALRLALPVLPAVAALSAGHLAALRLPSALRRLYIARDNDAAGQRAVDRLGDRADAAGVEVRVLAPQAKDLNDDLRDHGPAMLRAHLRAQLAPEDGAGGWETGDPGADG</sequence>
<dbReference type="KEGG" id="ahu:A6A40_03795"/>
<dbReference type="Pfam" id="PF23639">
    <property type="entry name" value="DUF7146"/>
    <property type="match status" value="1"/>
</dbReference>
<dbReference type="Proteomes" id="UP000077405">
    <property type="component" value="Chromosome"/>
</dbReference>
<name>A0A161IPU0_9PROT</name>
<dbReference type="OrthoDB" id="9811157at2"/>
<evidence type="ECO:0000313" key="3">
    <source>
        <dbReference type="EMBL" id="ANC91091.1"/>
    </source>
</evidence>
<dbReference type="SUPFAM" id="SSF56731">
    <property type="entry name" value="DNA primase core"/>
    <property type="match status" value="1"/>
</dbReference>
<keyword evidence="4" id="KW-1185">Reference proteome</keyword>
<dbReference type="EMBL" id="CP015285">
    <property type="protein sequence ID" value="ANC91091.1"/>
    <property type="molecule type" value="Genomic_DNA"/>
</dbReference>
<feature type="domain" description="Toprim" evidence="1">
    <location>
        <begin position="224"/>
        <end position="313"/>
    </location>
</feature>
<dbReference type="AlphaFoldDB" id="A0A161IPU0"/>
<gene>
    <name evidence="3" type="ORF">A6A40_03795</name>
</gene>
<evidence type="ECO:0000259" key="1">
    <source>
        <dbReference type="Pfam" id="PF13362"/>
    </source>
</evidence>
<dbReference type="Gene3D" id="3.40.1360.10">
    <property type="match status" value="1"/>
</dbReference>
<protein>
    <submittedName>
        <fullName evidence="3">DNA primase</fullName>
    </submittedName>
</protein>
<organism evidence="3 4">
    <name type="scientific">Azospirillum humicireducens</name>
    <dbReference type="NCBI Taxonomy" id="1226968"/>
    <lineage>
        <taxon>Bacteria</taxon>
        <taxon>Pseudomonadati</taxon>
        <taxon>Pseudomonadota</taxon>
        <taxon>Alphaproteobacteria</taxon>
        <taxon>Rhodospirillales</taxon>
        <taxon>Azospirillaceae</taxon>
        <taxon>Azospirillum</taxon>
    </lineage>
</organism>
<feature type="domain" description="DUF7146" evidence="2">
    <location>
        <begin position="113"/>
        <end position="217"/>
    </location>
</feature>
<evidence type="ECO:0000313" key="4">
    <source>
        <dbReference type="Proteomes" id="UP000077405"/>
    </source>
</evidence>
<dbReference type="STRING" id="1226968.A6A40_03795"/>
<reference evidence="3 4" key="1">
    <citation type="journal article" date="2013" name="Int. J. Syst. Evol. Microbiol.">
        <title>Azospirillum humicireducens sp. nov., a nitrogen-fixing bacterium isolated from a microbial fuel cell.</title>
        <authorList>
            <person name="Zhou S."/>
            <person name="Han L."/>
            <person name="Wang Y."/>
            <person name="Yang G."/>
            <person name="Zhuang L."/>
            <person name="Hu P."/>
        </authorList>
    </citation>
    <scope>NUCLEOTIDE SEQUENCE [LARGE SCALE GENOMIC DNA]</scope>
    <source>
        <strain evidence="3 4">SgZ-5</strain>
    </source>
</reference>
<accession>A0A161IPU0</accession>
<dbReference type="Pfam" id="PF13362">
    <property type="entry name" value="Toprim_3"/>
    <property type="match status" value="1"/>
</dbReference>
<dbReference type="InterPro" id="IPR006171">
    <property type="entry name" value="TOPRIM_dom"/>
</dbReference>
<evidence type="ECO:0000259" key="2">
    <source>
        <dbReference type="Pfam" id="PF23639"/>
    </source>
</evidence>
<dbReference type="RefSeq" id="WP_063634181.1">
    <property type="nucleotide sequence ID" value="NZ_CP015285.1"/>
</dbReference>